<gene>
    <name evidence="1" type="ORF">Pyn_20884</name>
</gene>
<proteinExistence type="predicted"/>
<evidence type="ECO:0000313" key="1">
    <source>
        <dbReference type="EMBL" id="PQQ00977.1"/>
    </source>
</evidence>
<accession>A0A314Y5U9</accession>
<dbReference type="AlphaFoldDB" id="A0A314Y5U9"/>
<dbReference type="EMBL" id="PJQY01001624">
    <property type="protein sequence ID" value="PQQ00977.1"/>
    <property type="molecule type" value="Genomic_DNA"/>
</dbReference>
<comment type="caution">
    <text evidence="1">The sequence shown here is derived from an EMBL/GenBank/DDBJ whole genome shotgun (WGS) entry which is preliminary data.</text>
</comment>
<evidence type="ECO:0000313" key="2">
    <source>
        <dbReference type="Proteomes" id="UP000250321"/>
    </source>
</evidence>
<dbReference type="Proteomes" id="UP000250321">
    <property type="component" value="Unassembled WGS sequence"/>
</dbReference>
<sequence>MAKLPYPQNLLEGTCTQKGGDNQQALTSILPIIMDSDDKYEIKREAPPVDVEPAAVVNPDLAI</sequence>
<keyword evidence="2" id="KW-1185">Reference proteome</keyword>
<name>A0A314Y5U9_PRUYE</name>
<organism evidence="1 2">
    <name type="scientific">Prunus yedoensis var. nudiflora</name>
    <dbReference type="NCBI Taxonomy" id="2094558"/>
    <lineage>
        <taxon>Eukaryota</taxon>
        <taxon>Viridiplantae</taxon>
        <taxon>Streptophyta</taxon>
        <taxon>Embryophyta</taxon>
        <taxon>Tracheophyta</taxon>
        <taxon>Spermatophyta</taxon>
        <taxon>Magnoliopsida</taxon>
        <taxon>eudicotyledons</taxon>
        <taxon>Gunneridae</taxon>
        <taxon>Pentapetalae</taxon>
        <taxon>rosids</taxon>
        <taxon>fabids</taxon>
        <taxon>Rosales</taxon>
        <taxon>Rosaceae</taxon>
        <taxon>Amygdaloideae</taxon>
        <taxon>Amygdaleae</taxon>
        <taxon>Prunus</taxon>
    </lineage>
</organism>
<reference evidence="1 2" key="1">
    <citation type="submission" date="2018-02" db="EMBL/GenBank/DDBJ databases">
        <title>Draft genome of wild Prunus yedoensis var. nudiflora.</title>
        <authorList>
            <person name="Baek S."/>
            <person name="Kim J.-H."/>
            <person name="Choi K."/>
            <person name="Kim G.-B."/>
            <person name="Cho A."/>
            <person name="Jang H."/>
            <person name="Shin C.-H."/>
            <person name="Yu H.-J."/>
            <person name="Mun J.-H."/>
        </authorList>
    </citation>
    <scope>NUCLEOTIDE SEQUENCE [LARGE SCALE GENOMIC DNA]</scope>
    <source>
        <strain evidence="2">cv. Jeju island</strain>
        <tissue evidence="1">Leaf</tissue>
    </source>
</reference>
<protein>
    <submittedName>
        <fullName evidence="1">Uncharacterized protein</fullName>
    </submittedName>
</protein>